<dbReference type="InterPro" id="IPR027417">
    <property type="entry name" value="P-loop_NTPase"/>
</dbReference>
<feature type="domain" description="TIR" evidence="2">
    <location>
        <begin position="16"/>
        <end position="114"/>
    </location>
</feature>
<dbReference type="PANTHER" id="PTHR46082:SF6">
    <property type="entry name" value="AAA+ ATPASE DOMAIN-CONTAINING PROTEIN-RELATED"/>
    <property type="match status" value="1"/>
</dbReference>
<dbReference type="InterPro" id="IPR011990">
    <property type="entry name" value="TPR-like_helical_dom_sf"/>
</dbReference>
<accession>A0ABN2NVM3</accession>
<dbReference type="InterPro" id="IPR000157">
    <property type="entry name" value="TIR_dom"/>
</dbReference>
<proteinExistence type="predicted"/>
<dbReference type="RefSeq" id="WP_344258942.1">
    <property type="nucleotide sequence ID" value="NZ_BAAAMJ010000008.1"/>
</dbReference>
<name>A0ABN2NVM3_9ACTN</name>
<evidence type="ECO:0000259" key="1">
    <source>
        <dbReference type="Pfam" id="PF00931"/>
    </source>
</evidence>
<dbReference type="InterPro" id="IPR035897">
    <property type="entry name" value="Toll_tir_struct_dom_sf"/>
</dbReference>
<feature type="domain" description="NB-ARC" evidence="1">
    <location>
        <begin position="184"/>
        <end position="284"/>
    </location>
</feature>
<dbReference type="SUPFAM" id="SSF52540">
    <property type="entry name" value="P-loop containing nucleoside triphosphate hydrolases"/>
    <property type="match status" value="1"/>
</dbReference>
<dbReference type="NCBIfam" id="NF040586">
    <property type="entry name" value="FxSxx_TPR"/>
    <property type="match status" value="1"/>
</dbReference>
<dbReference type="InterPro" id="IPR053137">
    <property type="entry name" value="NLR-like"/>
</dbReference>
<feature type="domain" description="DUF7779" evidence="3">
    <location>
        <begin position="413"/>
        <end position="508"/>
    </location>
</feature>
<comment type="caution">
    <text evidence="4">The sequence shown here is derived from an EMBL/GenBank/DDBJ whole genome shotgun (WGS) entry which is preliminary data.</text>
</comment>
<dbReference type="Proteomes" id="UP001501303">
    <property type="component" value="Unassembled WGS sequence"/>
</dbReference>
<dbReference type="Pfam" id="PF13424">
    <property type="entry name" value="TPR_12"/>
    <property type="match status" value="2"/>
</dbReference>
<evidence type="ECO:0000313" key="4">
    <source>
        <dbReference type="EMBL" id="GAA1900978.1"/>
    </source>
</evidence>
<evidence type="ECO:0000313" key="5">
    <source>
        <dbReference type="Proteomes" id="UP001501303"/>
    </source>
</evidence>
<protein>
    <submittedName>
        <fullName evidence="4">FxSxx-COOH system tetratricopeptide repeat protein</fullName>
    </submittedName>
</protein>
<reference evidence="4 5" key="1">
    <citation type="journal article" date="2019" name="Int. J. Syst. Evol. Microbiol.">
        <title>The Global Catalogue of Microorganisms (GCM) 10K type strain sequencing project: providing services to taxonomists for standard genome sequencing and annotation.</title>
        <authorList>
            <consortium name="The Broad Institute Genomics Platform"/>
            <consortium name="The Broad Institute Genome Sequencing Center for Infectious Disease"/>
            <person name="Wu L."/>
            <person name="Ma J."/>
        </authorList>
    </citation>
    <scope>NUCLEOTIDE SEQUENCE [LARGE SCALE GENOMIC DNA]</scope>
    <source>
        <strain evidence="4 5">JCM 13581</strain>
    </source>
</reference>
<dbReference type="InterPro" id="IPR002182">
    <property type="entry name" value="NB-ARC"/>
</dbReference>
<dbReference type="Gene3D" id="1.25.40.10">
    <property type="entry name" value="Tetratricopeptide repeat domain"/>
    <property type="match status" value="3"/>
</dbReference>
<gene>
    <name evidence="4" type="primary">fxsT</name>
    <name evidence="4" type="ORF">GCM10009716_08590</name>
</gene>
<dbReference type="EMBL" id="BAAAMJ010000008">
    <property type="protein sequence ID" value="GAA1900978.1"/>
    <property type="molecule type" value="Genomic_DNA"/>
</dbReference>
<evidence type="ECO:0000259" key="3">
    <source>
        <dbReference type="Pfam" id="PF25000"/>
    </source>
</evidence>
<dbReference type="Pfam" id="PF13374">
    <property type="entry name" value="TPR_10"/>
    <property type="match status" value="2"/>
</dbReference>
<dbReference type="Pfam" id="PF13676">
    <property type="entry name" value="TIR_2"/>
    <property type="match status" value="1"/>
</dbReference>
<dbReference type="InterPro" id="IPR056681">
    <property type="entry name" value="DUF7779"/>
</dbReference>
<dbReference type="Pfam" id="PF00931">
    <property type="entry name" value="NB-ARC"/>
    <property type="match status" value="1"/>
</dbReference>
<dbReference type="Gene3D" id="3.40.50.300">
    <property type="entry name" value="P-loop containing nucleotide triphosphate hydrolases"/>
    <property type="match status" value="1"/>
</dbReference>
<sequence length="995" mass="110164">MTAEEAPGPAAGGPQITISYAGFNRAWAAWIADRLERHGCRVIQERWDPSADVPLEDALRDLMYADGHILVVLSDWYFQLGPRTTEAWNTALRTVVAPNGRRFTAVSVTTGPMPSAVTAFGGAAQLWGVGAREAERRLLTRLGIAPAADEQADGIVRPRARFPYEQPRVWGGVPRRNIRFTGRETALQAVYRRLQESGTVTLLGMSGVGKSQIAAEFVYRFSSDYDVVWWVPADQRGTLRQRLAELAPALGLTTGPEYGERLRAVRDALRRSAPNSRWLIVLDGADEPEAIADLVPEGSGHVLITSQNRRWDDYYSSLLEVPVYQRGESVAFVRRRARRIEAEEADMLAEALGDLPLALDQTAGALNDTTMPVAQYVGLLRAGADVEVGLRVSPDFPMTYYTTFSILLNRLRETVPEAVDLLRLCVFFAPGPVPLRLLRDTPLRDLPERLSSLMEDPLRWSAAVAKLVQYSVVHREAHEGGEPGSEPETLHVHRMVHQAVRAGMSEEDRDTFSRVVRRALAAADPRQPSDPRLWPRFAELVPHLEASGALHSTHREMQRLIINCLRYLYLSGEYRGGVHLAERADRAWREVLGENDPLLWDLASHHATALRATGAYARTARINREVIRHLTAERGPRDLGVLRAQDGLAADLRGLGRYQEAWETGRQVLGGYLELVGESDTRTLNAQNNLAVTLRLLGRYGEALELDRKTLEARRAALHPRHGWSLSSETNYALDLRLLGRYEEALSIQERNSDLHRTVLGADNPQTLRSELNLGMCLHRNGDRAAAGPRLAGLLERAQRVLGEDSPLTLRAAACYACVQRAHGDTDLARRIGEDTLDRYRRSLGPGHPFTVGTAANHALLLRTAGELEQSLALAEECLEGMTAAVGPDHPWTVGVALDVAVGRNLEGDPERAAGLNRENVRRASATLGAEHPLTLSCMLALASDLRALRRRQEAERTEREALAGLGRTLGPQHPHTVSGRSRVPVYWDFEPMLT</sequence>
<keyword evidence="5" id="KW-1185">Reference proteome</keyword>
<dbReference type="SUPFAM" id="SSF52200">
    <property type="entry name" value="Toll/Interleukin receptor TIR domain"/>
    <property type="match status" value="1"/>
</dbReference>
<dbReference type="PANTHER" id="PTHR46082">
    <property type="entry name" value="ATP/GTP-BINDING PROTEIN-RELATED"/>
    <property type="match status" value="1"/>
</dbReference>
<dbReference type="Pfam" id="PF25000">
    <property type="entry name" value="DUF7779"/>
    <property type="match status" value="1"/>
</dbReference>
<dbReference type="PRINTS" id="PR00364">
    <property type="entry name" value="DISEASERSIST"/>
</dbReference>
<evidence type="ECO:0000259" key="2">
    <source>
        <dbReference type="Pfam" id="PF13676"/>
    </source>
</evidence>
<dbReference type="SUPFAM" id="SSF48452">
    <property type="entry name" value="TPR-like"/>
    <property type="match status" value="2"/>
</dbReference>
<organism evidence="4 5">
    <name type="scientific">Streptomyces sodiiphilus</name>
    <dbReference type="NCBI Taxonomy" id="226217"/>
    <lineage>
        <taxon>Bacteria</taxon>
        <taxon>Bacillati</taxon>
        <taxon>Actinomycetota</taxon>
        <taxon>Actinomycetes</taxon>
        <taxon>Kitasatosporales</taxon>
        <taxon>Streptomycetaceae</taxon>
        <taxon>Streptomyces</taxon>
    </lineage>
</organism>